<evidence type="ECO:0000256" key="2">
    <source>
        <dbReference type="ARBA" id="ARBA00022679"/>
    </source>
</evidence>
<evidence type="ECO:0000259" key="8">
    <source>
        <dbReference type="Pfam" id="PF01529"/>
    </source>
</evidence>
<dbReference type="Pfam" id="PF01529">
    <property type="entry name" value="DHHC"/>
    <property type="match status" value="1"/>
</dbReference>
<dbReference type="InterPro" id="IPR039859">
    <property type="entry name" value="PFA4/ZDH16/20/ERF2-like"/>
</dbReference>
<dbReference type="PANTHER" id="PTHR12246">
    <property type="entry name" value="PALMITOYLTRANSFERASE ZDHHC16"/>
    <property type="match status" value="1"/>
</dbReference>
<keyword evidence="5 7" id="KW-0472">Membrane</keyword>
<evidence type="ECO:0000256" key="4">
    <source>
        <dbReference type="ARBA" id="ARBA00022989"/>
    </source>
</evidence>
<sequence>MEHLKVHLFAWYSLTFNADLSRAVVFDTIFGPVFCLFDFFVRILGPAFLLGVIGLTTSVVVIYYAYLLPVIREYSTPWVAFHLITAHWLLINIVFHYFKVAFTSPGLAPQETNVEDLKSGKYTLCKKCIRIKPPRSHHCSICKRCVLKMDHHCPWINNCVGHFNHRYFISFCFFMCLGTIYVTVTSRNLFIKHFFHDLNYRLVSSFNVSNGKNATLLMSKLILDKLHLKNLNHKEDGASESEHNSILYVFILCSAVTLALGALTGWHCNLIGRGETSIEWHSNKEEARIYRKQGLVFRNPYDFGVWNNWRILLGLVERRSWLRVLLPSVHPPYGDGLKWPPPPESAARNKERKLHIV</sequence>
<dbReference type="OrthoDB" id="331948at2759"/>
<protein>
    <recommendedName>
        <fullName evidence="7">Palmitoyltransferase</fullName>
        <ecNumber evidence="7">2.3.1.225</ecNumber>
    </recommendedName>
</protein>
<feature type="transmembrane region" description="Helical" evidence="7">
    <location>
        <begin position="20"/>
        <end position="40"/>
    </location>
</feature>
<dbReference type="PROSITE" id="PS50216">
    <property type="entry name" value="DHHC"/>
    <property type="match status" value="1"/>
</dbReference>
<name>A0A2B4S4J1_STYPI</name>
<evidence type="ECO:0000256" key="3">
    <source>
        <dbReference type="ARBA" id="ARBA00022692"/>
    </source>
</evidence>
<dbReference type="EC" id="2.3.1.225" evidence="7"/>
<feature type="transmembrane region" description="Helical" evidence="7">
    <location>
        <begin position="78"/>
        <end position="98"/>
    </location>
</feature>
<dbReference type="STRING" id="50429.A0A2B4S4J1"/>
<feature type="transmembrane region" description="Helical" evidence="7">
    <location>
        <begin position="167"/>
        <end position="184"/>
    </location>
</feature>
<organism evidence="9 10">
    <name type="scientific">Stylophora pistillata</name>
    <name type="common">Smooth cauliflower coral</name>
    <dbReference type="NCBI Taxonomy" id="50429"/>
    <lineage>
        <taxon>Eukaryota</taxon>
        <taxon>Metazoa</taxon>
        <taxon>Cnidaria</taxon>
        <taxon>Anthozoa</taxon>
        <taxon>Hexacorallia</taxon>
        <taxon>Scleractinia</taxon>
        <taxon>Astrocoeniina</taxon>
        <taxon>Pocilloporidae</taxon>
        <taxon>Stylophora</taxon>
    </lineage>
</organism>
<dbReference type="Proteomes" id="UP000225706">
    <property type="component" value="Unassembled WGS sequence"/>
</dbReference>
<feature type="domain" description="Palmitoyltransferase DHHC" evidence="8">
    <location>
        <begin position="121"/>
        <end position="283"/>
    </location>
</feature>
<dbReference type="GO" id="GO:0019706">
    <property type="term" value="F:protein-cysteine S-palmitoyltransferase activity"/>
    <property type="evidence" value="ECO:0007669"/>
    <property type="project" value="UniProtKB-EC"/>
</dbReference>
<keyword evidence="10" id="KW-1185">Reference proteome</keyword>
<dbReference type="EMBL" id="LSMT01000166">
    <property type="protein sequence ID" value="PFX24821.1"/>
    <property type="molecule type" value="Genomic_DNA"/>
</dbReference>
<keyword evidence="3 7" id="KW-0812">Transmembrane</keyword>
<dbReference type="GO" id="GO:0016020">
    <property type="term" value="C:membrane"/>
    <property type="evidence" value="ECO:0007669"/>
    <property type="project" value="UniProtKB-SubCell"/>
</dbReference>
<dbReference type="InterPro" id="IPR001594">
    <property type="entry name" value="Palmitoyltrfase_DHHC"/>
</dbReference>
<feature type="transmembrane region" description="Helical" evidence="7">
    <location>
        <begin position="246"/>
        <end position="266"/>
    </location>
</feature>
<keyword evidence="6 7" id="KW-0012">Acyltransferase</keyword>
<keyword evidence="4 7" id="KW-1133">Transmembrane helix</keyword>
<gene>
    <name evidence="9" type="primary">ZDHHC16</name>
    <name evidence="9" type="ORF">AWC38_SpisGene10585</name>
</gene>
<comment type="subcellular location">
    <subcellularLocation>
        <location evidence="1">Membrane</location>
        <topology evidence="1">Multi-pass membrane protein</topology>
    </subcellularLocation>
</comment>
<comment type="similarity">
    <text evidence="7">Belongs to the DHHC palmitoyltransferase family.</text>
</comment>
<evidence type="ECO:0000256" key="7">
    <source>
        <dbReference type="RuleBase" id="RU079119"/>
    </source>
</evidence>
<comment type="catalytic activity">
    <reaction evidence="7">
        <text>L-cysteinyl-[protein] + hexadecanoyl-CoA = S-hexadecanoyl-L-cysteinyl-[protein] + CoA</text>
        <dbReference type="Rhea" id="RHEA:36683"/>
        <dbReference type="Rhea" id="RHEA-COMP:10131"/>
        <dbReference type="Rhea" id="RHEA-COMP:11032"/>
        <dbReference type="ChEBI" id="CHEBI:29950"/>
        <dbReference type="ChEBI" id="CHEBI:57287"/>
        <dbReference type="ChEBI" id="CHEBI:57379"/>
        <dbReference type="ChEBI" id="CHEBI:74151"/>
        <dbReference type="EC" id="2.3.1.225"/>
    </reaction>
</comment>
<evidence type="ECO:0000313" key="9">
    <source>
        <dbReference type="EMBL" id="PFX24821.1"/>
    </source>
</evidence>
<evidence type="ECO:0000313" key="10">
    <source>
        <dbReference type="Proteomes" id="UP000225706"/>
    </source>
</evidence>
<proteinExistence type="inferred from homology"/>
<dbReference type="AlphaFoldDB" id="A0A2B4S4J1"/>
<comment type="domain">
    <text evidence="7">The DHHC domain is required for palmitoyltransferase activity.</text>
</comment>
<feature type="transmembrane region" description="Helical" evidence="7">
    <location>
        <begin position="47"/>
        <end position="66"/>
    </location>
</feature>
<accession>A0A2B4S4J1</accession>
<evidence type="ECO:0000256" key="1">
    <source>
        <dbReference type="ARBA" id="ARBA00004141"/>
    </source>
</evidence>
<reference evidence="10" key="1">
    <citation type="journal article" date="2017" name="bioRxiv">
        <title>Comparative analysis of the genomes of Stylophora pistillata and Acropora digitifera provides evidence for extensive differences between species of corals.</title>
        <authorList>
            <person name="Voolstra C.R."/>
            <person name="Li Y."/>
            <person name="Liew Y.J."/>
            <person name="Baumgarten S."/>
            <person name="Zoccola D."/>
            <person name="Flot J.-F."/>
            <person name="Tambutte S."/>
            <person name="Allemand D."/>
            <person name="Aranda M."/>
        </authorList>
    </citation>
    <scope>NUCLEOTIDE SEQUENCE [LARGE SCALE GENOMIC DNA]</scope>
</reference>
<comment type="caution">
    <text evidence="9">The sequence shown here is derived from an EMBL/GenBank/DDBJ whole genome shotgun (WGS) entry which is preliminary data.</text>
</comment>
<keyword evidence="2 7" id="KW-0808">Transferase</keyword>
<evidence type="ECO:0000256" key="6">
    <source>
        <dbReference type="ARBA" id="ARBA00023315"/>
    </source>
</evidence>
<evidence type="ECO:0000256" key="5">
    <source>
        <dbReference type="ARBA" id="ARBA00023136"/>
    </source>
</evidence>